<dbReference type="EMBL" id="CP005074">
    <property type="protein sequence ID" value="AGR40801.1"/>
    <property type="molecule type" value="Genomic_DNA"/>
</dbReference>
<dbReference type="Proteomes" id="UP000014984">
    <property type="component" value="Chromosome"/>
</dbReference>
<organism evidence="1 2">
    <name type="scientific">Spiroplasma taiwanense CT-1</name>
    <dbReference type="NCBI Taxonomy" id="1276220"/>
    <lineage>
        <taxon>Bacteria</taxon>
        <taxon>Bacillati</taxon>
        <taxon>Mycoplasmatota</taxon>
        <taxon>Mollicutes</taxon>
        <taxon>Entomoplasmatales</taxon>
        <taxon>Spiroplasmataceae</taxon>
        <taxon>Spiroplasma</taxon>
    </lineage>
</organism>
<dbReference type="STRING" id="1276220.STAIW_v1c01150"/>
<dbReference type="RefSeq" id="WP_020833940.1">
    <property type="nucleotide sequence ID" value="NC_021846.1"/>
</dbReference>
<evidence type="ECO:0000313" key="1">
    <source>
        <dbReference type="EMBL" id="AGR40801.1"/>
    </source>
</evidence>
<keyword evidence="2" id="KW-1185">Reference proteome</keyword>
<proteinExistence type="predicted"/>
<dbReference type="PATRIC" id="fig|1276220.3.peg.116"/>
<evidence type="ECO:0008006" key="3">
    <source>
        <dbReference type="Google" id="ProtNLM"/>
    </source>
</evidence>
<accession>S5LW30</accession>
<dbReference type="HOGENOM" id="CLU_2738028_0_0_14"/>
<dbReference type="KEGG" id="stai:STAIW_v1c01150"/>
<sequence>MCNNFLTTHLIEELEDLINYLIVIDNGRIIYENHFDFKKQKIKNIYNKLINFNKIDMNKIESALKEIKNEN</sequence>
<dbReference type="AlphaFoldDB" id="S5LW30"/>
<gene>
    <name evidence="1" type="ORF">STAIW_v1c01150</name>
</gene>
<protein>
    <recommendedName>
        <fullName evidence="3">ABC transporter ATP-binding protein</fullName>
    </recommendedName>
</protein>
<reference evidence="1 2" key="1">
    <citation type="journal article" date="2013" name="Genome Biol. Evol.">
        <title>Comparison of metabolic capacities and inference of gene content evolution in mosquito-associated Spiroplasma diminutum and S. taiwanense.</title>
        <authorList>
            <person name="Lo W.S."/>
            <person name="Ku C."/>
            <person name="Chen L.L."/>
            <person name="Chang T.H."/>
            <person name="Kuo C.H."/>
        </authorList>
    </citation>
    <scope>NUCLEOTIDE SEQUENCE [LARGE SCALE GENOMIC DNA]</scope>
    <source>
        <strain evidence="1">CT-1</strain>
    </source>
</reference>
<name>S5LW30_9MOLU</name>
<evidence type="ECO:0000313" key="2">
    <source>
        <dbReference type="Proteomes" id="UP000014984"/>
    </source>
</evidence>